<evidence type="ECO:0008006" key="3">
    <source>
        <dbReference type="Google" id="ProtNLM"/>
    </source>
</evidence>
<evidence type="ECO:0000313" key="1">
    <source>
        <dbReference type="EMBL" id="SPJ27100.1"/>
    </source>
</evidence>
<dbReference type="OrthoDB" id="7871110at2"/>
<reference evidence="2" key="1">
    <citation type="submission" date="2018-03" db="EMBL/GenBank/DDBJ databases">
        <authorList>
            <person name="Rodrigo-Torres L."/>
            <person name="Arahal R. D."/>
            <person name="Lucena T."/>
        </authorList>
    </citation>
    <scope>NUCLEOTIDE SEQUENCE [LARGE SCALE GENOMIC DNA]</scope>
    <source>
        <strain evidence="2">CECT 7615</strain>
    </source>
</reference>
<gene>
    <name evidence="1" type="ORF">TRM7615_00581</name>
</gene>
<accession>A0A2R8C3U4</accession>
<sequence>MDGYSRMVQLLKVLLPLAALALLSTVFLLSRSVDPNATIPFAEQDMADRMRDQQVTKPYFSGTTAKGEEVLVTALIARPGGPNSPAEATELDAQITLVDGKIIRLTSDLGEVALDQDIAVFSGDVRITSTDGTEIRTEVLNTALSGIKGSTPGTITGTGPIGDFTAGNMEMGAKNDDGPIHMVFKNGVKLVYDPQKQER</sequence>
<name>A0A2R8C3U4_9RHOB</name>
<dbReference type="Proteomes" id="UP000244898">
    <property type="component" value="Unassembled WGS sequence"/>
</dbReference>
<dbReference type="EMBL" id="ONZG01000001">
    <property type="protein sequence ID" value="SPJ27100.1"/>
    <property type="molecule type" value="Genomic_DNA"/>
</dbReference>
<dbReference type="AlphaFoldDB" id="A0A2R8C3U4"/>
<keyword evidence="2" id="KW-1185">Reference proteome</keyword>
<evidence type="ECO:0000313" key="2">
    <source>
        <dbReference type="Proteomes" id="UP000244898"/>
    </source>
</evidence>
<dbReference type="RefSeq" id="WP_108785376.1">
    <property type="nucleotide sequence ID" value="NZ_ONZG01000001.1"/>
</dbReference>
<protein>
    <recommendedName>
        <fullName evidence="3">Lipopolysaccharide export system protein LptC</fullName>
    </recommendedName>
</protein>
<proteinExistence type="predicted"/>
<organism evidence="1 2">
    <name type="scientific">Falsiruegeria mediterranea M17</name>
    <dbReference type="NCBI Taxonomy" id="1200281"/>
    <lineage>
        <taxon>Bacteria</taxon>
        <taxon>Pseudomonadati</taxon>
        <taxon>Pseudomonadota</taxon>
        <taxon>Alphaproteobacteria</taxon>
        <taxon>Rhodobacterales</taxon>
        <taxon>Roseobacteraceae</taxon>
        <taxon>Falsiruegeria</taxon>
    </lineage>
</organism>